<sequence length="139" mass="15529">MDDNSFRVEVEPTRIGSLGVGTFLVLAGGIVYILLCIAGTVMKRPSRLYAMITLIYGSLLIYLTNAKRRSRWATPENVVSDFDSLWLTHILVGTVIVTGCCIGLTALIRFDFLHVIVAHEIDTENDKKRIGYGRSTYLF</sequence>
<keyword evidence="1" id="KW-0472">Membrane</keyword>
<feature type="transmembrane region" description="Helical" evidence="1">
    <location>
        <begin position="48"/>
        <end position="66"/>
    </location>
</feature>
<evidence type="ECO:0000313" key="2">
    <source>
        <dbReference type="EMBL" id="KAL3802359.1"/>
    </source>
</evidence>
<dbReference type="Proteomes" id="UP001516023">
    <property type="component" value="Unassembled WGS sequence"/>
</dbReference>
<evidence type="ECO:0000313" key="3">
    <source>
        <dbReference type="Proteomes" id="UP001516023"/>
    </source>
</evidence>
<keyword evidence="3" id="KW-1185">Reference proteome</keyword>
<gene>
    <name evidence="2" type="ORF">HJC23_007184</name>
</gene>
<dbReference type="EMBL" id="JABMIG020000020">
    <property type="protein sequence ID" value="KAL3802359.1"/>
    <property type="molecule type" value="Genomic_DNA"/>
</dbReference>
<proteinExistence type="predicted"/>
<feature type="transmembrane region" description="Helical" evidence="1">
    <location>
        <begin position="86"/>
        <end position="108"/>
    </location>
</feature>
<reference evidence="2 3" key="1">
    <citation type="journal article" date="2020" name="G3 (Bethesda)">
        <title>Improved Reference Genome for Cyclotella cryptica CCMP332, a Model for Cell Wall Morphogenesis, Salinity Adaptation, and Lipid Production in Diatoms (Bacillariophyta).</title>
        <authorList>
            <person name="Roberts W.R."/>
            <person name="Downey K.M."/>
            <person name="Ruck E.C."/>
            <person name="Traller J.C."/>
            <person name="Alverson A.J."/>
        </authorList>
    </citation>
    <scope>NUCLEOTIDE SEQUENCE [LARGE SCALE GENOMIC DNA]</scope>
    <source>
        <strain evidence="2 3">CCMP332</strain>
    </source>
</reference>
<evidence type="ECO:0000256" key="1">
    <source>
        <dbReference type="SAM" id="Phobius"/>
    </source>
</evidence>
<keyword evidence="1" id="KW-1133">Transmembrane helix</keyword>
<comment type="caution">
    <text evidence="2">The sequence shown here is derived from an EMBL/GenBank/DDBJ whole genome shotgun (WGS) entry which is preliminary data.</text>
</comment>
<keyword evidence="1" id="KW-0812">Transmembrane</keyword>
<protein>
    <submittedName>
        <fullName evidence="2">Uncharacterized protein</fullName>
    </submittedName>
</protein>
<organism evidence="2 3">
    <name type="scientific">Cyclotella cryptica</name>
    <dbReference type="NCBI Taxonomy" id="29204"/>
    <lineage>
        <taxon>Eukaryota</taxon>
        <taxon>Sar</taxon>
        <taxon>Stramenopiles</taxon>
        <taxon>Ochrophyta</taxon>
        <taxon>Bacillariophyta</taxon>
        <taxon>Coscinodiscophyceae</taxon>
        <taxon>Thalassiosirophycidae</taxon>
        <taxon>Stephanodiscales</taxon>
        <taxon>Stephanodiscaceae</taxon>
        <taxon>Cyclotella</taxon>
    </lineage>
</organism>
<dbReference type="AlphaFoldDB" id="A0ABD3QPN4"/>
<name>A0ABD3QPN4_9STRA</name>
<feature type="transmembrane region" description="Helical" evidence="1">
    <location>
        <begin position="20"/>
        <end position="41"/>
    </location>
</feature>
<accession>A0ABD3QPN4</accession>